<feature type="binding site" evidence="2">
    <location>
        <begin position="277"/>
        <end position="284"/>
    </location>
    <ligand>
        <name>ATP</name>
        <dbReference type="ChEBI" id="CHEBI:30616"/>
    </ligand>
</feature>
<dbReference type="InterPro" id="IPR040198">
    <property type="entry name" value="Fido_containing"/>
</dbReference>
<comment type="caution">
    <text evidence="4">The sequence shown here is derived from an EMBL/GenBank/DDBJ whole genome shotgun (WGS) entry which is preliminary data.</text>
</comment>
<dbReference type="Proteomes" id="UP000186736">
    <property type="component" value="Unassembled WGS sequence"/>
</dbReference>
<evidence type="ECO:0000313" key="4">
    <source>
        <dbReference type="EMBL" id="OLS63446.1"/>
    </source>
</evidence>
<evidence type="ECO:0000256" key="2">
    <source>
        <dbReference type="PIRSR" id="PIRSR640198-2"/>
    </source>
</evidence>
<protein>
    <recommendedName>
        <fullName evidence="3">Fido domain-containing protein</fullName>
    </recommendedName>
</protein>
<evidence type="ECO:0000259" key="3">
    <source>
        <dbReference type="PROSITE" id="PS51459"/>
    </source>
</evidence>
<dbReference type="AlphaFoldDB" id="A0A1Q9R7S0"/>
<evidence type="ECO:0000256" key="1">
    <source>
        <dbReference type="PIRSR" id="PIRSR640198-1"/>
    </source>
</evidence>
<accession>A0A1Q9R7S0</accession>
<proteinExistence type="predicted"/>
<dbReference type="RefSeq" id="WP_075802586.1">
    <property type="nucleotide sequence ID" value="NZ_MKZO01000012.1"/>
</dbReference>
<feature type="active site" evidence="1">
    <location>
        <position position="273"/>
    </location>
</feature>
<dbReference type="EMBL" id="MKZO01000012">
    <property type="protein sequence ID" value="OLS63446.1"/>
    <property type="molecule type" value="Genomic_DNA"/>
</dbReference>
<keyword evidence="2" id="KW-0547">Nucleotide-binding</keyword>
<keyword evidence="2" id="KW-0067">ATP-binding</keyword>
<dbReference type="InterPro" id="IPR003812">
    <property type="entry name" value="Fido"/>
</dbReference>
<dbReference type="PANTHER" id="PTHR13504">
    <property type="entry name" value="FIDO DOMAIN-CONTAINING PROTEIN DDB_G0283145"/>
    <property type="match status" value="1"/>
</dbReference>
<organism evidence="4 5">
    <name type="scientific">Pseudomonas putida</name>
    <name type="common">Arthrobacter siderocapsulatus</name>
    <dbReference type="NCBI Taxonomy" id="303"/>
    <lineage>
        <taxon>Bacteria</taxon>
        <taxon>Pseudomonadati</taxon>
        <taxon>Pseudomonadota</taxon>
        <taxon>Gammaproteobacteria</taxon>
        <taxon>Pseudomonadales</taxon>
        <taxon>Pseudomonadaceae</taxon>
        <taxon>Pseudomonas</taxon>
    </lineage>
</organism>
<dbReference type="OrthoDB" id="9807853at2"/>
<name>A0A1Q9R7S0_PSEPU</name>
<dbReference type="SUPFAM" id="SSF140931">
    <property type="entry name" value="Fic-like"/>
    <property type="match status" value="1"/>
</dbReference>
<gene>
    <name evidence="4" type="ORF">PSEMO_15850</name>
</gene>
<dbReference type="InterPro" id="IPR036597">
    <property type="entry name" value="Fido-like_dom_sf"/>
</dbReference>
<evidence type="ECO:0000313" key="5">
    <source>
        <dbReference type="Proteomes" id="UP000186736"/>
    </source>
</evidence>
<dbReference type="PANTHER" id="PTHR13504:SF38">
    <property type="entry name" value="FIDO DOMAIN-CONTAINING PROTEIN"/>
    <property type="match status" value="1"/>
</dbReference>
<feature type="domain" description="Fido" evidence="3">
    <location>
        <begin position="181"/>
        <end position="335"/>
    </location>
</feature>
<dbReference type="GO" id="GO:0005524">
    <property type="term" value="F:ATP binding"/>
    <property type="evidence" value="ECO:0007669"/>
    <property type="project" value="UniProtKB-KW"/>
</dbReference>
<dbReference type="Gene3D" id="1.10.3290.10">
    <property type="entry name" value="Fido-like domain"/>
    <property type="match status" value="1"/>
</dbReference>
<sequence>MPRISRPKPYTEIFARHAGEILGLISTFSAVDDKGRYLHWHDFRHRVPSGINAEAAWCTVKLSRTLMQRFIGLRAEDDSPFKYCLPDYAQTVIHAIEHINARLGLVVSKDSPVNENNLFLVESLMMEEAISSAQLEGAATTRKVAKEMLEKEREPVNDDERMIFNNFLLMKLAKHSSEQPLSLELIRRFHAEATRSVQEEHACPGEIRRTNDIHVKGRDEEIVHQPPDAALLLERLERLCDFANQQHDGHDGRTFIHPAVKAIILHFMIGYEHPFNDGNGRTARCLFYWYMLKSGYWAFEYISISALLKQAPVQYGESYLFTETDEFDLTYFVYHQLKIIERAMDGFLVYIENKRNELRDVMGLLMQSGFDKDLNFRQVQLLKKVLRDPGRLFVAKEVKNDFEVSEGTARADLEKLVKLKLLAKVREGKTWCYVARGDAADQIRKK</sequence>
<dbReference type="PROSITE" id="PS51459">
    <property type="entry name" value="FIDO"/>
    <property type="match status" value="1"/>
</dbReference>
<dbReference type="Pfam" id="PF02661">
    <property type="entry name" value="Fic"/>
    <property type="match status" value="1"/>
</dbReference>
<reference evidence="4 5" key="1">
    <citation type="submission" date="2016-10" db="EMBL/GenBank/DDBJ databases">
        <title>Genome Sequence of Pseudomonas putida GM4FR.</title>
        <authorList>
            <person name="Poehlein A."/>
            <person name="Wemheuer F."/>
            <person name="Hollensteiner J."/>
            <person name="Wemheuer B."/>
        </authorList>
    </citation>
    <scope>NUCLEOTIDE SEQUENCE [LARGE SCALE GENOMIC DNA]</scope>
    <source>
        <strain evidence="4 5">GM4FR</strain>
    </source>
</reference>